<gene>
    <name evidence="1" type="ORF">LVIROSA_LOCUS24045</name>
</gene>
<evidence type="ECO:0000313" key="2">
    <source>
        <dbReference type="Proteomes" id="UP001157418"/>
    </source>
</evidence>
<dbReference type="PANTHER" id="PTHR34278">
    <property type="entry name" value="PROTEIN THI031, PUTATIVE-RELATED"/>
    <property type="match status" value="1"/>
</dbReference>
<name>A0AAU9NIQ9_9ASTR</name>
<dbReference type="Proteomes" id="UP001157418">
    <property type="component" value="Unassembled WGS sequence"/>
</dbReference>
<dbReference type="AlphaFoldDB" id="A0AAU9NIQ9"/>
<proteinExistence type="predicted"/>
<sequence length="192" mass="20861">MKREGRQHGVVRSYMILPTTLSQRKYVKTVDSASVAGMFTKVSRKPTNQSKFTGKCGKARCVGCHIHPATKSKDKAKGTMKLRSIGSDPGLIGYPTCTSATGVLADLASDACYDDGDEYDGAIEDCDYDYHEDTNCNVEIGIGLASIVTEEQIGGEDKDDCMSYCDVGLCWGEGDADENRDDGWYLVGDIQQ</sequence>
<protein>
    <submittedName>
        <fullName evidence="1">Uncharacterized protein</fullName>
    </submittedName>
</protein>
<reference evidence="1 2" key="1">
    <citation type="submission" date="2022-01" db="EMBL/GenBank/DDBJ databases">
        <authorList>
            <person name="Xiong W."/>
            <person name="Schranz E."/>
        </authorList>
    </citation>
    <scope>NUCLEOTIDE SEQUENCE [LARGE SCALE GENOMIC DNA]</scope>
</reference>
<keyword evidence="2" id="KW-1185">Reference proteome</keyword>
<accession>A0AAU9NIQ9</accession>
<evidence type="ECO:0000313" key="1">
    <source>
        <dbReference type="EMBL" id="CAH1437744.1"/>
    </source>
</evidence>
<comment type="caution">
    <text evidence="1">The sequence shown here is derived from an EMBL/GenBank/DDBJ whole genome shotgun (WGS) entry which is preliminary data.</text>
</comment>
<organism evidence="1 2">
    <name type="scientific">Lactuca virosa</name>
    <dbReference type="NCBI Taxonomy" id="75947"/>
    <lineage>
        <taxon>Eukaryota</taxon>
        <taxon>Viridiplantae</taxon>
        <taxon>Streptophyta</taxon>
        <taxon>Embryophyta</taxon>
        <taxon>Tracheophyta</taxon>
        <taxon>Spermatophyta</taxon>
        <taxon>Magnoliopsida</taxon>
        <taxon>eudicotyledons</taxon>
        <taxon>Gunneridae</taxon>
        <taxon>Pentapetalae</taxon>
        <taxon>asterids</taxon>
        <taxon>campanulids</taxon>
        <taxon>Asterales</taxon>
        <taxon>Asteraceae</taxon>
        <taxon>Cichorioideae</taxon>
        <taxon>Cichorieae</taxon>
        <taxon>Lactucinae</taxon>
        <taxon>Lactuca</taxon>
    </lineage>
</organism>
<dbReference type="EMBL" id="CAKMRJ010004445">
    <property type="protein sequence ID" value="CAH1437744.1"/>
    <property type="molecule type" value="Genomic_DNA"/>
</dbReference>
<dbReference type="PANTHER" id="PTHR34278:SF1">
    <property type="entry name" value="PROTEIN THI031, PUTATIVE-RELATED"/>
    <property type="match status" value="1"/>
</dbReference>